<evidence type="ECO:0000313" key="3">
    <source>
        <dbReference type="Proteomes" id="UP000488936"/>
    </source>
</evidence>
<comment type="caution">
    <text evidence="2">The sequence shown here is derived from an EMBL/GenBank/DDBJ whole genome shotgun (WGS) entry which is preliminary data.</text>
</comment>
<name>A0A7K1GK32_9FLAO</name>
<dbReference type="AlphaFoldDB" id="A0A7K1GK32"/>
<dbReference type="Pfam" id="PF13585">
    <property type="entry name" value="CHU_C"/>
    <property type="match status" value="1"/>
</dbReference>
<accession>A0A7K1GK32</accession>
<dbReference type="EMBL" id="WMJY01000007">
    <property type="protein sequence ID" value="MTH29237.1"/>
    <property type="molecule type" value="Genomic_DNA"/>
</dbReference>
<proteinExistence type="predicted"/>
<evidence type="ECO:0000256" key="1">
    <source>
        <dbReference type="SAM" id="SignalP"/>
    </source>
</evidence>
<feature type="signal peptide" evidence="1">
    <location>
        <begin position="1"/>
        <end position="20"/>
    </location>
</feature>
<protein>
    <submittedName>
        <fullName evidence="2">Gliding motility-associated C-terminal domain-containing protein</fullName>
    </submittedName>
</protein>
<organism evidence="2 3">
    <name type="scientific">Myroides pelagicus</name>
    <dbReference type="NCBI Taxonomy" id="270914"/>
    <lineage>
        <taxon>Bacteria</taxon>
        <taxon>Pseudomonadati</taxon>
        <taxon>Bacteroidota</taxon>
        <taxon>Flavobacteriia</taxon>
        <taxon>Flavobacteriales</taxon>
        <taxon>Flavobacteriaceae</taxon>
        <taxon>Myroides</taxon>
    </lineage>
</organism>
<feature type="chain" id="PRO_5029896512" evidence="1">
    <location>
        <begin position="21"/>
        <end position="415"/>
    </location>
</feature>
<sequence>MKQYKTLLIAFALSYAGTHAQTVNKGDFYISPDAVVSSKYSLENKTAANFRNNGTLILEDDLINNGDFFDYKGNTAQGKTLLKGSKLQTLKGSSITMFNDLELFNPTADKAFAIENTVVVAGEMTFSEGIAHVTGNEASLTFLNDATAIQVKDISHVQGQVDKEGKTAFVFPVGDDGYYRKAEISAPAQEKDLFKSRYELDNTQFFVSRNNTAGIIEKLNTREYWLVNRPDNVTSDVILTLTWDERTTPADLLVDPVKDLHILRWDADLQLWVDEGGIVDVDAKSVTTPTSVKGYGFFTLGTVDTDSMLDGGVVIYTLVSANGDGKNDFFRIDNIDRFPGNKVEIYNRWGVQVYETTNYNSRGNVFTGKSDGRGTINKGEDLPTGTYYYVVTYDYKDQSGTRAIKKAGYLHLEAN</sequence>
<dbReference type="OrthoDB" id="1489185at2"/>
<evidence type="ECO:0000313" key="2">
    <source>
        <dbReference type="EMBL" id="MTH29237.1"/>
    </source>
</evidence>
<reference evidence="2 3" key="1">
    <citation type="journal article" date="2006" name="Int. J. Syst. Evol. Microbiol.">
        <title>Myroides pelagicus sp. nov., isolated from seawater in Thailand.</title>
        <authorList>
            <person name="Yoon J."/>
            <person name="Maneerat S."/>
            <person name="Kawai F."/>
            <person name="Yokota A."/>
        </authorList>
    </citation>
    <scope>NUCLEOTIDE SEQUENCE [LARGE SCALE GENOMIC DNA]</scope>
    <source>
        <strain evidence="2 3">SM1T</strain>
    </source>
</reference>
<keyword evidence="1" id="KW-0732">Signal</keyword>
<gene>
    <name evidence="2" type="ORF">GJV77_04780</name>
</gene>
<keyword evidence="3" id="KW-1185">Reference proteome</keyword>
<dbReference type="Proteomes" id="UP000488936">
    <property type="component" value="Unassembled WGS sequence"/>
</dbReference>
<dbReference type="RefSeq" id="WP_155035217.1">
    <property type="nucleotide sequence ID" value="NZ_JBHTIG010000050.1"/>
</dbReference>